<sequence length="354" mass="39893">MFTSSKRRREHSPTSSSSENEDEVRNQVKKLRKLLDQKLREKRARVVPTTPLRDLPLPSKENNASLGLEDGIAASFSPHSERPSDWGPEEDENAIPLDEETLQLLGYHTHAKKQEAPTIHKNIAEIWTKIFQSGLPSDLRATLFEKYPAFSNCRLMEAPKLNVEVKKSVTEATVARDLRVAGTQTKICAGMSAIGGLLNLALSGEQSSDITRQIIERASDAARIFADIHFDQSQARRAMIKGGLNKNLGETLLEECVDGWLFGNNLRDRIQAAKALDKTSAELRVRPTPVTVTAPKTQKSTHLNFNRPLRQPQKPSRQSGHRPQQHYQGKQKLTALPEKFRYQTKPNHRSTRHH</sequence>
<evidence type="ECO:0000313" key="2">
    <source>
        <dbReference type="EMBL" id="CAH0547099.1"/>
    </source>
</evidence>
<reference evidence="2" key="1">
    <citation type="submission" date="2021-12" db="EMBL/GenBank/DDBJ databases">
        <authorList>
            <person name="King R."/>
        </authorList>
    </citation>
    <scope>NUCLEOTIDE SEQUENCE</scope>
</reference>
<dbReference type="PANTHER" id="PTHR34239">
    <property type="entry name" value="APPLE DOMAIN-CONTAINING PROTEIN"/>
    <property type="match status" value="1"/>
</dbReference>
<name>A0A9P0ATW1_BRAAE</name>
<feature type="compositionally biased region" description="Polar residues" evidence="1">
    <location>
        <begin position="290"/>
        <end position="304"/>
    </location>
</feature>
<dbReference type="OrthoDB" id="6744247at2759"/>
<keyword evidence="3" id="KW-1185">Reference proteome</keyword>
<feature type="compositionally biased region" description="Basic residues" evidence="1">
    <location>
        <begin position="1"/>
        <end position="10"/>
    </location>
</feature>
<feature type="region of interest" description="Disordered" evidence="1">
    <location>
        <begin position="1"/>
        <end position="64"/>
    </location>
</feature>
<dbReference type="PANTHER" id="PTHR34239:SF2">
    <property type="entry name" value="TRANSPOSABLE ELEMENT P TRANSPOSASE_THAP9 CONSERVED DOMAIN-CONTAINING PROTEIN"/>
    <property type="match status" value="1"/>
</dbReference>
<dbReference type="AlphaFoldDB" id="A0A9P0ATW1"/>
<gene>
    <name evidence="2" type="ORF">MELIAE_LOCUS1149</name>
</gene>
<evidence type="ECO:0000313" key="3">
    <source>
        <dbReference type="Proteomes" id="UP001154078"/>
    </source>
</evidence>
<feature type="region of interest" description="Disordered" evidence="1">
    <location>
        <begin position="290"/>
        <end position="354"/>
    </location>
</feature>
<protein>
    <submittedName>
        <fullName evidence="2">Uncharacterized protein</fullName>
    </submittedName>
</protein>
<organism evidence="2 3">
    <name type="scientific">Brassicogethes aeneus</name>
    <name type="common">Rape pollen beetle</name>
    <name type="synonym">Meligethes aeneus</name>
    <dbReference type="NCBI Taxonomy" id="1431903"/>
    <lineage>
        <taxon>Eukaryota</taxon>
        <taxon>Metazoa</taxon>
        <taxon>Ecdysozoa</taxon>
        <taxon>Arthropoda</taxon>
        <taxon>Hexapoda</taxon>
        <taxon>Insecta</taxon>
        <taxon>Pterygota</taxon>
        <taxon>Neoptera</taxon>
        <taxon>Endopterygota</taxon>
        <taxon>Coleoptera</taxon>
        <taxon>Polyphaga</taxon>
        <taxon>Cucujiformia</taxon>
        <taxon>Nitidulidae</taxon>
        <taxon>Meligethinae</taxon>
        <taxon>Brassicogethes</taxon>
    </lineage>
</organism>
<accession>A0A9P0ATW1</accession>
<dbReference type="Proteomes" id="UP001154078">
    <property type="component" value="Chromosome 1"/>
</dbReference>
<proteinExistence type="predicted"/>
<dbReference type="EMBL" id="OV121132">
    <property type="protein sequence ID" value="CAH0547099.1"/>
    <property type="molecule type" value="Genomic_DNA"/>
</dbReference>
<evidence type="ECO:0000256" key="1">
    <source>
        <dbReference type="SAM" id="MobiDB-lite"/>
    </source>
</evidence>